<protein>
    <submittedName>
        <fullName evidence="1">Uncharacterized protein</fullName>
    </submittedName>
</protein>
<dbReference type="OrthoDB" id="4177236at2759"/>
<feature type="non-terminal residue" evidence="1">
    <location>
        <position position="1"/>
    </location>
</feature>
<dbReference type="AlphaFoldDB" id="A0A9P7Y605"/>
<sequence>DNIVKLSDEAVVKFGKGVKEEEAKNQRRASELIDPNIVRVPIIYQFFIKERGYLVLEYMHGSVLAPVENLLPIDRITNILAHLAKTRNSIPGAISGGVPCGIR</sequence>
<keyword evidence="2" id="KW-1185">Reference proteome</keyword>
<dbReference type="Proteomes" id="UP000824998">
    <property type="component" value="Unassembled WGS sequence"/>
</dbReference>
<evidence type="ECO:0000313" key="1">
    <source>
        <dbReference type="EMBL" id="KAG9228248.1"/>
    </source>
</evidence>
<name>A0A9P7Y605_9HELO</name>
<organism evidence="1 2">
    <name type="scientific">Amylocarpus encephaloides</name>
    <dbReference type="NCBI Taxonomy" id="45428"/>
    <lineage>
        <taxon>Eukaryota</taxon>
        <taxon>Fungi</taxon>
        <taxon>Dikarya</taxon>
        <taxon>Ascomycota</taxon>
        <taxon>Pezizomycotina</taxon>
        <taxon>Leotiomycetes</taxon>
        <taxon>Helotiales</taxon>
        <taxon>Helotiales incertae sedis</taxon>
        <taxon>Amylocarpus</taxon>
    </lineage>
</organism>
<reference evidence="1" key="1">
    <citation type="journal article" date="2021" name="IMA Fungus">
        <title>Genomic characterization of three marine fungi, including Emericellopsis atlantica sp. nov. with signatures of a generalist lifestyle and marine biomass degradation.</title>
        <authorList>
            <person name="Hagestad O.C."/>
            <person name="Hou L."/>
            <person name="Andersen J.H."/>
            <person name="Hansen E.H."/>
            <person name="Altermark B."/>
            <person name="Li C."/>
            <person name="Kuhnert E."/>
            <person name="Cox R.J."/>
            <person name="Crous P.W."/>
            <person name="Spatafora J.W."/>
            <person name="Lail K."/>
            <person name="Amirebrahimi M."/>
            <person name="Lipzen A."/>
            <person name="Pangilinan J."/>
            <person name="Andreopoulos W."/>
            <person name="Hayes R.D."/>
            <person name="Ng V."/>
            <person name="Grigoriev I.V."/>
            <person name="Jackson S.A."/>
            <person name="Sutton T.D.S."/>
            <person name="Dobson A.D.W."/>
            <person name="Rama T."/>
        </authorList>
    </citation>
    <scope>NUCLEOTIDE SEQUENCE</scope>
    <source>
        <strain evidence="1">TRa018bII</strain>
    </source>
</reference>
<dbReference type="EMBL" id="MU252005">
    <property type="protein sequence ID" value="KAG9228248.1"/>
    <property type="molecule type" value="Genomic_DNA"/>
</dbReference>
<accession>A0A9P7Y605</accession>
<proteinExistence type="predicted"/>
<evidence type="ECO:0000313" key="2">
    <source>
        <dbReference type="Proteomes" id="UP000824998"/>
    </source>
</evidence>
<comment type="caution">
    <text evidence="1">The sequence shown here is derived from an EMBL/GenBank/DDBJ whole genome shotgun (WGS) entry which is preliminary data.</text>
</comment>
<gene>
    <name evidence="1" type="ORF">BJ875DRAFT_389777</name>
</gene>